<accession>A0ABS5FKL1</accession>
<reference evidence="2" key="1">
    <citation type="journal article" date="2021" name="ISME J.">
        <title>Evolutionary origin and ecological implication of a unique nif island in free-living Bradyrhizobium lineages.</title>
        <authorList>
            <person name="Tao J."/>
        </authorList>
    </citation>
    <scope>NUCLEOTIDE SEQUENCE [LARGE SCALE GENOMIC DNA]</scope>
    <source>
        <strain evidence="2">SZCCT0434</strain>
    </source>
</reference>
<evidence type="ECO:0000313" key="1">
    <source>
        <dbReference type="EMBL" id="MBR0797307.1"/>
    </source>
</evidence>
<proteinExistence type="predicted"/>
<sequence>MNAPEIKTQFVLGAIKGAILRIDEIRQELINAGLALKAGYITPQAALDWAEEHAPGCVSYMPPLSGLGVKRTEARNGA</sequence>
<protein>
    <submittedName>
        <fullName evidence="1">Uncharacterized protein</fullName>
    </submittedName>
</protein>
<comment type="caution">
    <text evidence="1">The sequence shown here is derived from an EMBL/GenBank/DDBJ whole genome shotgun (WGS) entry which is preliminary data.</text>
</comment>
<dbReference type="RefSeq" id="WP_212493244.1">
    <property type="nucleotide sequence ID" value="NZ_JAFCJH010000017.1"/>
</dbReference>
<dbReference type="EMBL" id="JAFCJH010000017">
    <property type="protein sequence ID" value="MBR0797307.1"/>
    <property type="molecule type" value="Genomic_DNA"/>
</dbReference>
<organism evidence="1 2">
    <name type="scientific">Bradyrhizobium jicamae</name>
    <dbReference type="NCBI Taxonomy" id="280332"/>
    <lineage>
        <taxon>Bacteria</taxon>
        <taxon>Pseudomonadati</taxon>
        <taxon>Pseudomonadota</taxon>
        <taxon>Alphaproteobacteria</taxon>
        <taxon>Hyphomicrobiales</taxon>
        <taxon>Nitrobacteraceae</taxon>
        <taxon>Bradyrhizobium</taxon>
    </lineage>
</organism>
<evidence type="ECO:0000313" key="2">
    <source>
        <dbReference type="Proteomes" id="UP001315278"/>
    </source>
</evidence>
<name>A0ABS5FKL1_9BRAD</name>
<dbReference type="Proteomes" id="UP001315278">
    <property type="component" value="Unassembled WGS sequence"/>
</dbReference>
<keyword evidence="2" id="KW-1185">Reference proteome</keyword>
<gene>
    <name evidence="1" type="ORF">JQ615_18115</name>
</gene>